<gene>
    <name evidence="9" type="primary">LOC107270114</name>
</gene>
<evidence type="ECO:0000313" key="9">
    <source>
        <dbReference type="RefSeq" id="XP_024943311.1"/>
    </source>
</evidence>
<feature type="chain" id="PRO_5042502324" description="alpha-glucosidase" evidence="6">
    <location>
        <begin position="27"/>
        <end position="753"/>
    </location>
</feature>
<evidence type="ECO:0000256" key="5">
    <source>
        <dbReference type="ARBA" id="ARBA00023295"/>
    </source>
</evidence>
<evidence type="ECO:0000256" key="3">
    <source>
        <dbReference type="ARBA" id="ARBA00012741"/>
    </source>
</evidence>
<comment type="catalytic activity">
    <reaction evidence="1">
        <text>Hydrolysis of terminal, non-reducing (1-&gt;4)-linked alpha-D-glucose residues with release of alpha-D-glucose.</text>
        <dbReference type="EC" id="3.2.1.20"/>
    </reaction>
</comment>
<dbReference type="Gene3D" id="3.90.400.10">
    <property type="entry name" value="Oligo-1,6-glucosidase, Domain 2"/>
    <property type="match status" value="1"/>
</dbReference>
<dbReference type="Proteomes" id="UP000694920">
    <property type="component" value="Unplaced"/>
</dbReference>
<keyword evidence="5" id="KW-0378">Hydrolase</keyword>
<feature type="signal peptide" evidence="6">
    <location>
        <begin position="1"/>
        <end position="26"/>
    </location>
</feature>
<dbReference type="PANTHER" id="PTHR10357">
    <property type="entry name" value="ALPHA-AMYLASE FAMILY MEMBER"/>
    <property type="match status" value="1"/>
</dbReference>
<dbReference type="EC" id="3.2.1.20" evidence="3"/>
<dbReference type="Pfam" id="PF00128">
    <property type="entry name" value="Alpha-amylase"/>
    <property type="match status" value="1"/>
</dbReference>
<proteinExistence type="inferred from homology"/>
<keyword evidence="8" id="KW-1185">Reference proteome</keyword>
<dbReference type="SMART" id="SM00642">
    <property type="entry name" value="Aamy"/>
    <property type="match status" value="1"/>
</dbReference>
<dbReference type="GeneID" id="107270114"/>
<dbReference type="GO" id="GO:0004558">
    <property type="term" value="F:alpha-1,4-glucosidase activity"/>
    <property type="evidence" value="ECO:0007669"/>
    <property type="project" value="UniProtKB-EC"/>
</dbReference>
<comment type="similarity">
    <text evidence="2">Belongs to the glycosyl hydrolase 13 family.</text>
</comment>
<dbReference type="InterPro" id="IPR017853">
    <property type="entry name" value="GH"/>
</dbReference>
<accession>A0AAJ7W3R6</accession>
<keyword evidence="4" id="KW-0325">Glycoprotein</keyword>
<name>A0AAJ7W3R6_CEPCN</name>
<dbReference type="Gene3D" id="2.60.40.1180">
    <property type="entry name" value="Golgi alpha-mannosidase II"/>
    <property type="match status" value="1"/>
</dbReference>
<dbReference type="KEGG" id="ccin:107270114"/>
<evidence type="ECO:0000256" key="4">
    <source>
        <dbReference type="ARBA" id="ARBA00023180"/>
    </source>
</evidence>
<dbReference type="PANTHER" id="PTHR10357:SF179">
    <property type="entry name" value="NEUTRAL AND BASIC AMINO ACID TRANSPORT PROTEIN RBAT"/>
    <property type="match status" value="1"/>
</dbReference>
<dbReference type="CDD" id="cd11328">
    <property type="entry name" value="AmyAc_maltase"/>
    <property type="match status" value="1"/>
</dbReference>
<dbReference type="Gene3D" id="3.20.20.80">
    <property type="entry name" value="Glycosidases"/>
    <property type="match status" value="3"/>
</dbReference>
<dbReference type="InterPro" id="IPR013780">
    <property type="entry name" value="Glyco_hydro_b"/>
</dbReference>
<dbReference type="GO" id="GO:0005975">
    <property type="term" value="P:carbohydrate metabolic process"/>
    <property type="evidence" value="ECO:0007669"/>
    <property type="project" value="InterPro"/>
</dbReference>
<sequence length="753" mass="85785">MVTSASRRLAVAIFAIIAGLVLQVDGEKQWWRTTTIYQIWPRSFKDSDGDGIGDLNDLAAILAGLVLQVHAEKQWWQTTTVYQIWPRSFKDSDGDGIGDLNGITSKLEHLNDMGVETIWISPIFKSPQVDTGYDVSDYLDIDPMYGTLEDFDNLVARAKELGIKVILDYVPNHTSSEHEWFKLSENSVDPYTDYYVWHEGDASGITSKLEHLNDMGIETLWISPIFKSPLVDSGYDVSDYLAIDPMYGTLEDFDNLVARAKELGIKVVLDYVPNHTSTEHEWFKLSEASVAPYTDYYVWHEGILDANGTRRPPNNWLSVFNSGSAWQWSDKRQAYYLHQFDVSQADLDFRNEVVIEETKKIITYWLDRGTAGLRIDAPPFLYEDAELRDQPLSGRNVPPTDYFYRLPIYTKDLIEDYELVQIWRDHFDEYNAKANDGLERVVITEAVANVSLMCLYYNYGSDIPFNFLFVTNSGIPVDAKTLSPAEIKNKIDQWLKYMPEGETPNWVLGTHDKSRVATRFGSEKIDMFNFILLLLPGVMTVYNGDEIGMTDTYLTWEETADPQACSTDPERYQGYSRDPQRTPFQWDESTSAGFSTNTTVYLKVNENYRTLNLAAQKAADKSHYKNFQAVMKFRNTTVAKDGALKTLVIGEDVFAMSRELDGHDPLLVVINWSKSPVTVSLDDFSNFSKKLKVLLSDVNSNLKVGDTVSRSSITLQGNAALVLTNFDITFSNFWNTYLIPHLKSFFNVIVNHK</sequence>
<dbReference type="FunFam" id="3.90.400.10:FF:000001">
    <property type="entry name" value="Maltase A3, isoform A"/>
    <property type="match status" value="1"/>
</dbReference>
<evidence type="ECO:0000256" key="6">
    <source>
        <dbReference type="SAM" id="SignalP"/>
    </source>
</evidence>
<evidence type="ECO:0000256" key="1">
    <source>
        <dbReference type="ARBA" id="ARBA00001657"/>
    </source>
</evidence>
<organism evidence="8 9">
    <name type="scientific">Cephus cinctus</name>
    <name type="common">Wheat stem sawfly</name>
    <dbReference type="NCBI Taxonomy" id="211228"/>
    <lineage>
        <taxon>Eukaryota</taxon>
        <taxon>Metazoa</taxon>
        <taxon>Ecdysozoa</taxon>
        <taxon>Arthropoda</taxon>
        <taxon>Hexapoda</taxon>
        <taxon>Insecta</taxon>
        <taxon>Pterygota</taxon>
        <taxon>Neoptera</taxon>
        <taxon>Endopterygota</taxon>
        <taxon>Hymenoptera</taxon>
        <taxon>Cephoidea</taxon>
        <taxon>Cephidae</taxon>
        <taxon>Cephus</taxon>
    </lineage>
</organism>
<evidence type="ECO:0000313" key="8">
    <source>
        <dbReference type="Proteomes" id="UP000694920"/>
    </source>
</evidence>
<keyword evidence="5" id="KW-0326">Glycosidase</keyword>
<dbReference type="InterPro" id="IPR006047">
    <property type="entry name" value="GH13_cat_dom"/>
</dbReference>
<protein>
    <recommendedName>
        <fullName evidence="3">alpha-glucosidase</fullName>
        <ecNumber evidence="3">3.2.1.20</ecNumber>
    </recommendedName>
</protein>
<dbReference type="RefSeq" id="XP_024943311.1">
    <property type="nucleotide sequence ID" value="XM_025087543.1"/>
</dbReference>
<reference evidence="9" key="1">
    <citation type="submission" date="2025-08" db="UniProtKB">
        <authorList>
            <consortium name="RefSeq"/>
        </authorList>
    </citation>
    <scope>IDENTIFICATION</scope>
</reference>
<dbReference type="AlphaFoldDB" id="A0AAJ7W3R6"/>
<feature type="domain" description="Glycosyl hydrolase family 13 catalytic" evidence="7">
    <location>
        <begin position="83"/>
        <end position="581"/>
    </location>
</feature>
<evidence type="ECO:0000259" key="7">
    <source>
        <dbReference type="SMART" id="SM00642"/>
    </source>
</evidence>
<dbReference type="InterPro" id="IPR045857">
    <property type="entry name" value="O16G_dom_2"/>
</dbReference>
<evidence type="ECO:0000256" key="2">
    <source>
        <dbReference type="ARBA" id="ARBA00008061"/>
    </source>
</evidence>
<keyword evidence="6" id="KW-0732">Signal</keyword>
<dbReference type="SUPFAM" id="SSF51445">
    <property type="entry name" value="(Trans)glycosidases"/>
    <property type="match status" value="3"/>
</dbReference>
<dbReference type="SUPFAM" id="SSF51011">
    <property type="entry name" value="Glycosyl hydrolase domain"/>
    <property type="match status" value="1"/>
</dbReference>